<keyword evidence="1" id="KW-0677">Repeat</keyword>
<feature type="repeat" description="ANK" evidence="3">
    <location>
        <begin position="128"/>
        <end position="160"/>
    </location>
</feature>
<dbReference type="PRINTS" id="PR01415">
    <property type="entry name" value="ANKYRIN"/>
</dbReference>
<dbReference type="PROSITE" id="PS50088">
    <property type="entry name" value="ANK_REPEAT"/>
    <property type="match status" value="5"/>
</dbReference>
<dbReference type="SUPFAM" id="SSF48403">
    <property type="entry name" value="Ankyrin repeat"/>
    <property type="match status" value="1"/>
</dbReference>
<evidence type="ECO:0000256" key="3">
    <source>
        <dbReference type="PROSITE-ProRule" id="PRU00023"/>
    </source>
</evidence>
<protein>
    <submittedName>
        <fullName evidence="4">Similar to Ankyrin-3 acc. no. Q12955</fullName>
    </submittedName>
</protein>
<dbReference type="OrthoDB" id="539213at2759"/>
<dbReference type="AlphaFoldDB" id="U4LV94"/>
<feature type="repeat" description="ANK" evidence="3">
    <location>
        <begin position="194"/>
        <end position="226"/>
    </location>
</feature>
<evidence type="ECO:0000313" key="5">
    <source>
        <dbReference type="Proteomes" id="UP000018144"/>
    </source>
</evidence>
<dbReference type="Pfam" id="PF12796">
    <property type="entry name" value="Ank_2"/>
    <property type="match status" value="2"/>
</dbReference>
<evidence type="ECO:0000256" key="1">
    <source>
        <dbReference type="ARBA" id="ARBA00022737"/>
    </source>
</evidence>
<dbReference type="PANTHER" id="PTHR23206:SF7">
    <property type="entry name" value="PROTEIN KINASE DOMAIN-CONTAINING PROTEIN"/>
    <property type="match status" value="1"/>
</dbReference>
<dbReference type="InterPro" id="IPR051631">
    <property type="entry name" value="Ankyrin-KH/SAM_domain"/>
</dbReference>
<organism evidence="4 5">
    <name type="scientific">Pyronema omphalodes (strain CBS 100304)</name>
    <name type="common">Pyronema confluens</name>
    <dbReference type="NCBI Taxonomy" id="1076935"/>
    <lineage>
        <taxon>Eukaryota</taxon>
        <taxon>Fungi</taxon>
        <taxon>Dikarya</taxon>
        <taxon>Ascomycota</taxon>
        <taxon>Pezizomycotina</taxon>
        <taxon>Pezizomycetes</taxon>
        <taxon>Pezizales</taxon>
        <taxon>Pyronemataceae</taxon>
        <taxon>Pyronema</taxon>
    </lineage>
</organism>
<dbReference type="PROSITE" id="PS50297">
    <property type="entry name" value="ANK_REP_REGION"/>
    <property type="match status" value="5"/>
</dbReference>
<feature type="repeat" description="ANK" evidence="3">
    <location>
        <begin position="227"/>
        <end position="259"/>
    </location>
</feature>
<dbReference type="eggNOG" id="KOG4177">
    <property type="taxonomic scope" value="Eukaryota"/>
</dbReference>
<dbReference type="PANTHER" id="PTHR23206">
    <property type="entry name" value="MASK PROTEIN"/>
    <property type="match status" value="1"/>
</dbReference>
<dbReference type="Proteomes" id="UP000018144">
    <property type="component" value="Unassembled WGS sequence"/>
</dbReference>
<keyword evidence="5" id="KW-1185">Reference proteome</keyword>
<reference evidence="4 5" key="1">
    <citation type="journal article" date="2013" name="PLoS Genet.">
        <title>The genome and development-dependent transcriptomes of Pyronema confluens: a window into fungal evolution.</title>
        <authorList>
            <person name="Traeger S."/>
            <person name="Altegoer F."/>
            <person name="Freitag M."/>
            <person name="Gabaldon T."/>
            <person name="Kempken F."/>
            <person name="Kumar A."/>
            <person name="Marcet-Houben M."/>
            <person name="Poggeler S."/>
            <person name="Stajich J.E."/>
            <person name="Nowrousian M."/>
        </authorList>
    </citation>
    <scope>NUCLEOTIDE SEQUENCE [LARGE SCALE GENOMIC DNA]</scope>
    <source>
        <strain evidence="5">CBS 100304</strain>
        <tissue evidence="4">Vegetative mycelium</tissue>
    </source>
</reference>
<evidence type="ECO:0000256" key="2">
    <source>
        <dbReference type="ARBA" id="ARBA00023043"/>
    </source>
</evidence>
<dbReference type="Gene3D" id="1.25.40.20">
    <property type="entry name" value="Ankyrin repeat-containing domain"/>
    <property type="match status" value="3"/>
</dbReference>
<sequence length="412" mass="45599">MSPRGKTKGSILPETVYRQALGHLVVKGDIEMLNLFLKHEVDSETAGCFRESSGGGSENTIYGTALQLAVYTGNFGLTLWLLEHGVHFNGKNQKNNLSALHLATSKRLDDIIGILLTHGADIKSLNDLGETPLHKAASSGYWNIVQLLIDHRANLEAVDRYGQTPLHTAASSRHRDIVQFLLDNKTSTEIVDTSGRTPIHTAALCGHSDIVQLLLDNKVSAEAVDTSGKTPLHLAASSRHRDIVQLLLDYGANIAAVNNHEHRKRDDSGSKFLGRSDHEAYKVNEAGDDHDMDHVNNNLNATSISATDGQDPMDIDIKPRSRMYERECSTIRAFNRLEYDGIGRVCGLWIAMGGEVRTVRGDMGVDMGREMVGDMSGVLRNVWQEVWEGVWEDQEIGEEVGDKVWEEGWQER</sequence>
<feature type="repeat" description="ANK" evidence="3">
    <location>
        <begin position="95"/>
        <end position="127"/>
    </location>
</feature>
<proteinExistence type="predicted"/>
<keyword evidence="2 3" id="KW-0040">ANK repeat</keyword>
<dbReference type="STRING" id="1076935.U4LV94"/>
<gene>
    <name evidence="4" type="ORF">PCON_03594</name>
</gene>
<dbReference type="GO" id="GO:0005737">
    <property type="term" value="C:cytoplasm"/>
    <property type="evidence" value="ECO:0007669"/>
    <property type="project" value="TreeGrafter"/>
</dbReference>
<dbReference type="EMBL" id="HF936526">
    <property type="protein sequence ID" value="CCX34382.1"/>
    <property type="molecule type" value="Genomic_DNA"/>
</dbReference>
<dbReference type="InterPro" id="IPR036770">
    <property type="entry name" value="Ankyrin_rpt-contain_sf"/>
</dbReference>
<evidence type="ECO:0000313" key="4">
    <source>
        <dbReference type="EMBL" id="CCX34382.1"/>
    </source>
</evidence>
<dbReference type="SMART" id="SM00248">
    <property type="entry name" value="ANK"/>
    <property type="match status" value="7"/>
</dbReference>
<accession>U4LV94</accession>
<dbReference type="InterPro" id="IPR002110">
    <property type="entry name" value="Ankyrin_rpt"/>
</dbReference>
<name>U4LV94_PYROM</name>
<feature type="repeat" description="ANK" evidence="3">
    <location>
        <begin position="161"/>
        <end position="193"/>
    </location>
</feature>